<accession>A0A6I4HVQ7</accession>
<dbReference type="Proteomes" id="UP000429232">
    <property type="component" value="Chromosome"/>
</dbReference>
<evidence type="ECO:0000313" key="2">
    <source>
        <dbReference type="Proteomes" id="UP000429232"/>
    </source>
</evidence>
<protein>
    <submittedName>
        <fullName evidence="1">Uncharacterized protein</fullName>
    </submittedName>
</protein>
<proteinExistence type="predicted"/>
<keyword evidence="2" id="KW-1185">Reference proteome</keyword>
<organism evidence="1 2">
    <name type="scientific">Mucilaginibacter ginkgonis</name>
    <dbReference type="NCBI Taxonomy" id="2682091"/>
    <lineage>
        <taxon>Bacteria</taxon>
        <taxon>Pseudomonadati</taxon>
        <taxon>Bacteroidota</taxon>
        <taxon>Sphingobacteriia</taxon>
        <taxon>Sphingobacteriales</taxon>
        <taxon>Sphingobacteriaceae</taxon>
        <taxon>Mucilaginibacter</taxon>
    </lineage>
</organism>
<dbReference type="KEGG" id="mgik:GO620_002495"/>
<reference evidence="1 2" key="1">
    <citation type="submission" date="2020-12" db="EMBL/GenBank/DDBJ databases">
        <title>HMF7856_wgs.fasta genome submission.</title>
        <authorList>
            <person name="Kang H."/>
            <person name="Kim H."/>
            <person name="Joh K."/>
        </authorList>
    </citation>
    <scope>NUCLEOTIDE SEQUENCE [LARGE SCALE GENOMIC DNA]</scope>
    <source>
        <strain evidence="1 2">HMF7856</strain>
    </source>
</reference>
<dbReference type="EMBL" id="CP066775">
    <property type="protein sequence ID" value="QQL50344.1"/>
    <property type="molecule type" value="Genomic_DNA"/>
</dbReference>
<name>A0A6I4HVQ7_9SPHI</name>
<dbReference type="RefSeq" id="WP_157522379.1">
    <property type="nucleotide sequence ID" value="NZ_CP066775.1"/>
</dbReference>
<gene>
    <name evidence="1" type="ORF">GO620_002495</name>
</gene>
<dbReference type="AlphaFoldDB" id="A0A6I4HVQ7"/>
<sequence length="233" mass="26401">MITKTFKTTGGKLQVSIPETIREISLGQLIALQSTTQMNDLDAISILSGTPLSQIRLIKDFADLHHFSVHIAKLSEQIRAAYDSDSLPKTVCFDVDGSPKDIAVITNLAIEPAGAFMAARDLITEEINKHVEMHGEEDWKNSFNPSLSACAMILAHYFYSKVTRREYNEYRAEEFIKVVKRLPFTDALPIAKYFFLNYPNLSKPKISCWHRVQLLWKKRLALSSFKSSGMLTQ</sequence>
<evidence type="ECO:0000313" key="1">
    <source>
        <dbReference type="EMBL" id="QQL50344.1"/>
    </source>
</evidence>